<comment type="subunit">
    <text evidence="6">Component of the lipopolysaccharide transport and assembly complex. Interacts with LptA and the LptBFG transporter complex.</text>
</comment>
<comment type="similarity">
    <text evidence="6">Belongs to the LptC family.</text>
</comment>
<dbReference type="Pfam" id="PF06835">
    <property type="entry name" value="LptC"/>
    <property type="match status" value="1"/>
</dbReference>
<evidence type="ECO:0000313" key="7">
    <source>
        <dbReference type="EMBL" id="ONF45469.1"/>
    </source>
</evidence>
<evidence type="ECO:0000256" key="2">
    <source>
        <dbReference type="ARBA" id="ARBA00022519"/>
    </source>
</evidence>
<comment type="function">
    <text evidence="6">Involved in the assembly of lipopolysaccharide (LPS). Required for the translocation of LPS from the inner membrane to the outer membrane. Facilitates the transfer of LPS from the inner membrane to the periplasmic protein LptA. Could be a docking site for LptA.</text>
</comment>
<comment type="caution">
    <text evidence="7">The sequence shown here is derived from an EMBL/GenBank/DDBJ whole genome shotgun (WGS) entry which is preliminary data.</text>
</comment>
<dbReference type="InterPro" id="IPR026265">
    <property type="entry name" value="LptC"/>
</dbReference>
<keyword evidence="4 6" id="KW-1133">Transmembrane helix</keyword>
<evidence type="ECO:0000256" key="4">
    <source>
        <dbReference type="ARBA" id="ARBA00022989"/>
    </source>
</evidence>
<keyword evidence="5 6" id="KW-0472">Membrane</keyword>
<dbReference type="Proteomes" id="UP000189339">
    <property type="component" value="Unassembled WGS sequence"/>
</dbReference>
<gene>
    <name evidence="6" type="primary">lptC</name>
    <name evidence="7" type="ORF">BTO32_00490</name>
</gene>
<dbReference type="AlphaFoldDB" id="A0A1V2DY99"/>
<evidence type="ECO:0000313" key="8">
    <source>
        <dbReference type="Proteomes" id="UP000189339"/>
    </source>
</evidence>
<keyword evidence="8" id="KW-1185">Reference proteome</keyword>
<dbReference type="PANTHER" id="PTHR37481:SF1">
    <property type="entry name" value="LIPOPOLYSACCHARIDE EXPORT SYSTEM PROTEIN LPTC"/>
    <property type="match status" value="1"/>
</dbReference>
<dbReference type="NCBIfam" id="TIGR04409">
    <property type="entry name" value="LptC_YrbK"/>
    <property type="match status" value="1"/>
</dbReference>
<dbReference type="GO" id="GO:0015221">
    <property type="term" value="F:lipopolysaccharide transmembrane transporter activity"/>
    <property type="evidence" value="ECO:0007669"/>
    <property type="project" value="InterPro"/>
</dbReference>
<dbReference type="GO" id="GO:0030288">
    <property type="term" value="C:outer membrane-bounded periplasmic space"/>
    <property type="evidence" value="ECO:0007669"/>
    <property type="project" value="TreeGrafter"/>
</dbReference>
<proteinExistence type="inferred from homology"/>
<name>A0A1V2DY99_9GAMM</name>
<evidence type="ECO:0000256" key="5">
    <source>
        <dbReference type="ARBA" id="ARBA00023136"/>
    </source>
</evidence>
<reference evidence="7 8" key="1">
    <citation type="submission" date="2016-12" db="EMBL/GenBank/DDBJ databases">
        <title>Marinobacter lutaoensis whole genome sequencing.</title>
        <authorList>
            <person name="Verma A."/>
            <person name="Krishnamurthi S."/>
        </authorList>
    </citation>
    <scope>NUCLEOTIDE SEQUENCE [LARGE SCALE GENOMIC DNA]</scope>
    <source>
        <strain evidence="7 8">T5054</strain>
    </source>
</reference>
<dbReference type="HAMAP" id="MF_01915">
    <property type="entry name" value="LPS_assembly_LptC"/>
    <property type="match status" value="1"/>
</dbReference>
<evidence type="ECO:0000256" key="1">
    <source>
        <dbReference type="ARBA" id="ARBA00022475"/>
    </source>
</evidence>
<dbReference type="InterPro" id="IPR052363">
    <property type="entry name" value="LPS_export_LptC"/>
</dbReference>
<feature type="transmembrane region" description="Helical" evidence="6">
    <location>
        <begin position="9"/>
        <end position="27"/>
    </location>
</feature>
<dbReference type="EMBL" id="MSCW01000001">
    <property type="protein sequence ID" value="ONF45469.1"/>
    <property type="molecule type" value="Genomic_DNA"/>
</dbReference>
<comment type="subcellular location">
    <subcellularLocation>
        <location evidence="6">Cell inner membrane</location>
        <topology evidence="6">Single-pass membrane protein</topology>
    </subcellularLocation>
</comment>
<keyword evidence="3 6" id="KW-0812">Transmembrane</keyword>
<dbReference type="Gene3D" id="2.60.450.10">
    <property type="entry name" value="Lipopolysaccharide (LPS) transport protein A like domain"/>
    <property type="match status" value="1"/>
</dbReference>
<protein>
    <recommendedName>
        <fullName evidence="6">Lipopolysaccharide export system protein LptC</fullName>
    </recommendedName>
</protein>
<accession>A0A1V2DY99</accession>
<dbReference type="GO" id="GO:0043165">
    <property type="term" value="P:Gram-negative-bacterium-type cell outer membrane assembly"/>
    <property type="evidence" value="ECO:0007669"/>
    <property type="project" value="UniProtKB-UniRule"/>
</dbReference>
<evidence type="ECO:0000256" key="3">
    <source>
        <dbReference type="ARBA" id="ARBA00022692"/>
    </source>
</evidence>
<dbReference type="GO" id="GO:0005886">
    <property type="term" value="C:plasma membrane"/>
    <property type="evidence" value="ECO:0007669"/>
    <property type="project" value="UniProtKB-SubCell"/>
</dbReference>
<evidence type="ECO:0000256" key="6">
    <source>
        <dbReference type="HAMAP-Rule" id="MF_01915"/>
    </source>
</evidence>
<dbReference type="GO" id="GO:0017089">
    <property type="term" value="F:glycolipid transfer activity"/>
    <property type="evidence" value="ECO:0007669"/>
    <property type="project" value="TreeGrafter"/>
</dbReference>
<dbReference type="InterPro" id="IPR010664">
    <property type="entry name" value="LipoPS_assembly_LptC-rel"/>
</dbReference>
<dbReference type="STRING" id="135739.BTO32_00490"/>
<sequence length="194" mass="21356">MIDLSERPWVRTLALVVLIGATVFLLWRSDDPPAPSATPDELRGPAEPDGFVVDGHYRAYDAQGNLHIEFTSPRIEQFEAGNVATMDSPLAHVYGDEGNTPWTVAADHGSLLQNERLLYLTGDVRVTRTAAGQDTRLTTSELTLDSDQGVAYTDAPVEISDRYGTTRATGMKAWIDQRILELNAHVEGRYDTTP</sequence>
<dbReference type="PANTHER" id="PTHR37481">
    <property type="entry name" value="LIPOPOLYSACCHARIDE EXPORT SYSTEM PROTEIN LPTC"/>
    <property type="match status" value="1"/>
</dbReference>
<keyword evidence="2 6" id="KW-0997">Cell inner membrane</keyword>
<organism evidence="7 8">
    <name type="scientific">Marinobacter lutaoensis</name>
    <dbReference type="NCBI Taxonomy" id="135739"/>
    <lineage>
        <taxon>Bacteria</taxon>
        <taxon>Pseudomonadati</taxon>
        <taxon>Pseudomonadota</taxon>
        <taxon>Gammaproteobacteria</taxon>
        <taxon>Pseudomonadales</taxon>
        <taxon>Marinobacteraceae</taxon>
        <taxon>Marinobacter</taxon>
    </lineage>
</organism>
<dbReference type="OrthoDB" id="6194582at2"/>
<keyword evidence="1 6" id="KW-1003">Cell membrane</keyword>